<sequence length="414" mass="45128">MHLPQAALAGPFVSILSIVVFLLPSTHALPHSAAAPAKPHDTRATAFTHPGLLHTAADFERITANVNAKKEPWYSGWQKLAAHADPDYVATPEETVVRDSPGGNYPHLYHDAAAAYALAVYWKVTGDSTYADTAAAILDAWSAALKEITGASDKFLASGIYGYQLANAAEILRDYEGWDGFPALVDMLVRVFYPMNRDFMVRHNDAAVDHYWANWELCNLATMEAVGILSDNSTMFYEALHWFQHGEGNGALLNTLWKTYEEEGSGKVLAQGQEAGRDQGHSMLDFALLGVLAQQAYNQGDDVFGYSENLILAGAEYAAKYNLGNDVPYTTYTNSDETQTVISANGRGNIRPAWELLYAHYGVLKGLDAEWTRQYRDMVVEAGDGAEGGGGDYGSSSGGFDQLGFGTLLFRLDE</sequence>
<dbReference type="OrthoDB" id="5302720at2759"/>
<keyword evidence="1 3" id="KW-0732">Signal</keyword>
<dbReference type="EMBL" id="ML995505">
    <property type="protein sequence ID" value="KAF2137198.1"/>
    <property type="molecule type" value="Genomic_DNA"/>
</dbReference>
<dbReference type="GO" id="GO:0042597">
    <property type="term" value="C:periplasmic space"/>
    <property type="evidence" value="ECO:0007669"/>
    <property type="project" value="InterPro"/>
</dbReference>
<dbReference type="RefSeq" id="XP_033392916.1">
    <property type="nucleotide sequence ID" value="XM_033545048.1"/>
</dbReference>
<feature type="chain" id="PRO_5025330080" description="Alginate lyase domain-containing protein" evidence="3">
    <location>
        <begin position="29"/>
        <end position="414"/>
    </location>
</feature>
<dbReference type="GeneID" id="54302544"/>
<keyword evidence="2" id="KW-0456">Lyase</keyword>
<name>A0A6A6B0W1_9PEZI</name>
<evidence type="ECO:0000256" key="3">
    <source>
        <dbReference type="SAM" id="SignalP"/>
    </source>
</evidence>
<evidence type="ECO:0000313" key="5">
    <source>
        <dbReference type="EMBL" id="KAF2137198.1"/>
    </source>
</evidence>
<proteinExistence type="predicted"/>
<dbReference type="GO" id="GO:0016829">
    <property type="term" value="F:lyase activity"/>
    <property type="evidence" value="ECO:0007669"/>
    <property type="project" value="UniProtKB-KW"/>
</dbReference>
<dbReference type="SUPFAM" id="SSF48230">
    <property type="entry name" value="Chondroitin AC/alginate lyase"/>
    <property type="match status" value="1"/>
</dbReference>
<reference evidence="5" key="1">
    <citation type="journal article" date="2020" name="Stud. Mycol.">
        <title>101 Dothideomycetes genomes: a test case for predicting lifestyles and emergence of pathogens.</title>
        <authorList>
            <person name="Haridas S."/>
            <person name="Albert R."/>
            <person name="Binder M."/>
            <person name="Bloem J."/>
            <person name="Labutti K."/>
            <person name="Salamov A."/>
            <person name="Andreopoulos B."/>
            <person name="Baker S."/>
            <person name="Barry K."/>
            <person name="Bills G."/>
            <person name="Bluhm B."/>
            <person name="Cannon C."/>
            <person name="Castanera R."/>
            <person name="Culley D."/>
            <person name="Daum C."/>
            <person name="Ezra D."/>
            <person name="Gonzalez J."/>
            <person name="Henrissat B."/>
            <person name="Kuo A."/>
            <person name="Liang C."/>
            <person name="Lipzen A."/>
            <person name="Lutzoni F."/>
            <person name="Magnuson J."/>
            <person name="Mondo S."/>
            <person name="Nolan M."/>
            <person name="Ohm R."/>
            <person name="Pangilinan J."/>
            <person name="Park H.-J."/>
            <person name="Ramirez L."/>
            <person name="Alfaro M."/>
            <person name="Sun H."/>
            <person name="Tritt A."/>
            <person name="Yoshinaga Y."/>
            <person name="Zwiers L.-H."/>
            <person name="Turgeon B."/>
            <person name="Goodwin S."/>
            <person name="Spatafora J."/>
            <person name="Crous P."/>
            <person name="Grigoriev I."/>
        </authorList>
    </citation>
    <scope>NUCLEOTIDE SEQUENCE</scope>
    <source>
        <strain evidence="5">CBS 121167</strain>
    </source>
</reference>
<accession>A0A6A6B0W1</accession>
<organism evidence="5 6">
    <name type="scientific">Aplosporella prunicola CBS 121167</name>
    <dbReference type="NCBI Taxonomy" id="1176127"/>
    <lineage>
        <taxon>Eukaryota</taxon>
        <taxon>Fungi</taxon>
        <taxon>Dikarya</taxon>
        <taxon>Ascomycota</taxon>
        <taxon>Pezizomycotina</taxon>
        <taxon>Dothideomycetes</taxon>
        <taxon>Dothideomycetes incertae sedis</taxon>
        <taxon>Botryosphaeriales</taxon>
        <taxon>Aplosporellaceae</taxon>
        <taxon>Aplosporella</taxon>
    </lineage>
</organism>
<dbReference type="Proteomes" id="UP000799438">
    <property type="component" value="Unassembled WGS sequence"/>
</dbReference>
<protein>
    <recommendedName>
        <fullName evidence="4">Alginate lyase domain-containing protein</fullName>
    </recommendedName>
</protein>
<dbReference type="Gene3D" id="1.50.10.100">
    <property type="entry name" value="Chondroitin AC/alginate lyase"/>
    <property type="match status" value="1"/>
</dbReference>
<dbReference type="InterPro" id="IPR008929">
    <property type="entry name" value="Chondroitin_lyas"/>
</dbReference>
<feature type="domain" description="Alginate lyase" evidence="4">
    <location>
        <begin position="104"/>
        <end position="321"/>
    </location>
</feature>
<evidence type="ECO:0000256" key="2">
    <source>
        <dbReference type="ARBA" id="ARBA00023239"/>
    </source>
</evidence>
<dbReference type="AlphaFoldDB" id="A0A6A6B0W1"/>
<feature type="signal peptide" evidence="3">
    <location>
        <begin position="1"/>
        <end position="28"/>
    </location>
</feature>
<dbReference type="InterPro" id="IPR008397">
    <property type="entry name" value="Alginate_lyase_dom"/>
</dbReference>
<dbReference type="Pfam" id="PF05426">
    <property type="entry name" value="Alginate_lyase"/>
    <property type="match status" value="1"/>
</dbReference>
<evidence type="ECO:0000313" key="6">
    <source>
        <dbReference type="Proteomes" id="UP000799438"/>
    </source>
</evidence>
<evidence type="ECO:0000256" key="1">
    <source>
        <dbReference type="ARBA" id="ARBA00022729"/>
    </source>
</evidence>
<keyword evidence="6" id="KW-1185">Reference proteome</keyword>
<gene>
    <name evidence="5" type="ORF">K452DRAFT_329324</name>
</gene>
<evidence type="ECO:0000259" key="4">
    <source>
        <dbReference type="Pfam" id="PF05426"/>
    </source>
</evidence>